<evidence type="ECO:0000259" key="5">
    <source>
        <dbReference type="Pfam" id="PF03668"/>
    </source>
</evidence>
<feature type="binding site" evidence="4">
    <location>
        <begin position="8"/>
        <end position="15"/>
    </location>
    <ligand>
        <name>ATP</name>
        <dbReference type="ChEBI" id="CHEBI:30616"/>
    </ligand>
</feature>
<keyword evidence="8" id="KW-1185">Reference proteome</keyword>
<dbReference type="NCBIfam" id="NF003828">
    <property type="entry name" value="PRK05416.1"/>
    <property type="match status" value="1"/>
</dbReference>
<dbReference type="RefSeq" id="WP_249298758.1">
    <property type="nucleotide sequence ID" value="NZ_JACRSP010000001.1"/>
</dbReference>
<reference evidence="7" key="1">
    <citation type="submission" date="2020-08" db="EMBL/GenBank/DDBJ databases">
        <title>Genome public.</title>
        <authorList>
            <person name="Liu C."/>
            <person name="Sun Q."/>
        </authorList>
    </citation>
    <scope>NUCLEOTIDE SEQUENCE</scope>
    <source>
        <strain evidence="7">BX7</strain>
    </source>
</reference>
<evidence type="ECO:0000256" key="1">
    <source>
        <dbReference type="ARBA" id="ARBA00022741"/>
    </source>
</evidence>
<evidence type="ECO:0000313" key="7">
    <source>
        <dbReference type="EMBL" id="MBC8535125.1"/>
    </source>
</evidence>
<evidence type="ECO:0000259" key="6">
    <source>
        <dbReference type="Pfam" id="PF22740"/>
    </source>
</evidence>
<evidence type="ECO:0000256" key="4">
    <source>
        <dbReference type="HAMAP-Rule" id="MF_00636"/>
    </source>
</evidence>
<gene>
    <name evidence="7" type="primary">rapZ</name>
    <name evidence="7" type="ORF">H8695_00240</name>
</gene>
<dbReference type="PANTHER" id="PTHR30448:SF0">
    <property type="entry name" value="RNASE ADAPTER PROTEIN RAPZ"/>
    <property type="match status" value="1"/>
</dbReference>
<keyword evidence="1 4" id="KW-0547">Nucleotide-binding</keyword>
<feature type="domain" description="RapZ-like N-terminal" evidence="5">
    <location>
        <begin position="1"/>
        <end position="156"/>
    </location>
</feature>
<feature type="binding site" evidence="4">
    <location>
        <begin position="59"/>
        <end position="62"/>
    </location>
    <ligand>
        <name>GTP</name>
        <dbReference type="ChEBI" id="CHEBI:37565"/>
    </ligand>
</feature>
<dbReference type="GO" id="GO:0005525">
    <property type="term" value="F:GTP binding"/>
    <property type="evidence" value="ECO:0007669"/>
    <property type="project" value="UniProtKB-UniRule"/>
</dbReference>
<dbReference type="Pfam" id="PF22740">
    <property type="entry name" value="PapZ_C"/>
    <property type="match status" value="1"/>
</dbReference>
<feature type="domain" description="RapZ C-terminal" evidence="6">
    <location>
        <begin position="164"/>
        <end position="284"/>
    </location>
</feature>
<dbReference type="EMBL" id="JACRSP010000001">
    <property type="protein sequence ID" value="MBC8535125.1"/>
    <property type="molecule type" value="Genomic_DNA"/>
</dbReference>
<dbReference type="PIRSF" id="PIRSF005052">
    <property type="entry name" value="P-loopkin"/>
    <property type="match status" value="1"/>
</dbReference>
<evidence type="ECO:0000313" key="8">
    <source>
        <dbReference type="Proteomes" id="UP000620366"/>
    </source>
</evidence>
<keyword evidence="3 4" id="KW-0342">GTP-binding</keyword>
<dbReference type="Pfam" id="PF03668">
    <property type="entry name" value="RapZ-like_N"/>
    <property type="match status" value="1"/>
</dbReference>
<keyword evidence="2 4" id="KW-0067">ATP-binding</keyword>
<evidence type="ECO:0000256" key="2">
    <source>
        <dbReference type="ARBA" id="ARBA00022840"/>
    </source>
</evidence>
<dbReference type="Proteomes" id="UP000620366">
    <property type="component" value="Unassembled WGS sequence"/>
</dbReference>
<evidence type="ECO:0000256" key="3">
    <source>
        <dbReference type="ARBA" id="ARBA00023134"/>
    </source>
</evidence>
<dbReference type="GO" id="GO:0005524">
    <property type="term" value="F:ATP binding"/>
    <property type="evidence" value="ECO:0007669"/>
    <property type="project" value="UniProtKB-UniRule"/>
</dbReference>
<dbReference type="InterPro" id="IPR027417">
    <property type="entry name" value="P-loop_NTPase"/>
</dbReference>
<sequence>MEFFIVTGMSGAGKSRAIKTLEDIGFYCIDNMPPALIPRFAEIFGGEDSEIDKVAIVTDVRGAAMFPKIFDSLEELKQNGLSFKILFFDATDSVLVNRYKETRRRHPLSERFGGSVTKAIEYERGLLRSIREKADVVIDTTNYSPGELNDRLIDMFVKGRKNSMTINVVSFGFKYGLPADADLVFDVRCLPNPYYIADLKPHTGLEAPVYDYVFSFPQTREFLNKLCDMIAFLIPHYVEERKPQLTIAIGCTGGRHRSVAIAEALHKYINTNIEHSIINHRDIHRD</sequence>
<dbReference type="InterPro" id="IPR053931">
    <property type="entry name" value="RapZ_C"/>
</dbReference>
<dbReference type="InterPro" id="IPR005337">
    <property type="entry name" value="RapZ-like"/>
</dbReference>
<protein>
    <submittedName>
        <fullName evidence="7">RNase adapter RapZ</fullName>
    </submittedName>
</protein>
<dbReference type="AlphaFoldDB" id="A0A926DDP8"/>
<proteinExistence type="inferred from homology"/>
<dbReference type="PANTHER" id="PTHR30448">
    <property type="entry name" value="RNASE ADAPTER PROTEIN RAPZ"/>
    <property type="match status" value="1"/>
</dbReference>
<dbReference type="HAMAP" id="MF_00636">
    <property type="entry name" value="RapZ_like"/>
    <property type="match status" value="1"/>
</dbReference>
<organism evidence="7 8">
    <name type="scientific">Feifania hominis</name>
    <dbReference type="NCBI Taxonomy" id="2763660"/>
    <lineage>
        <taxon>Bacteria</taxon>
        <taxon>Bacillati</taxon>
        <taxon>Bacillota</taxon>
        <taxon>Clostridia</taxon>
        <taxon>Eubacteriales</taxon>
        <taxon>Feifaniaceae</taxon>
        <taxon>Feifania</taxon>
    </lineage>
</organism>
<comment type="caution">
    <text evidence="7">The sequence shown here is derived from an EMBL/GenBank/DDBJ whole genome shotgun (WGS) entry which is preliminary data.</text>
</comment>
<accession>A0A926DDP8</accession>
<name>A0A926DDP8_9FIRM</name>
<dbReference type="SUPFAM" id="SSF52540">
    <property type="entry name" value="P-loop containing nucleoside triphosphate hydrolases"/>
    <property type="match status" value="1"/>
</dbReference>
<dbReference type="InterPro" id="IPR053930">
    <property type="entry name" value="RapZ-like_N"/>
</dbReference>